<accession>A0AAC9UL48</accession>
<sequence>MLILFSIPGVAVIIFTLLLERNYSIKQSELQATNIANRFSLQQKNMLDDIERLARYIAQQESKHDELLTTCPNYFELFKSLYNNVANIGMIDLQGNVSCATSGQVKNIADSNLKCITFRRL</sequence>
<reference evidence="1 2" key="1">
    <citation type="submission" date="2015-03" db="EMBL/GenBank/DDBJ databases">
        <authorList>
            <person name="Xie B.-B."/>
            <person name="Rong J.-C."/>
            <person name="Qin Q.-L."/>
            <person name="Zhang Y.-Z."/>
        </authorList>
    </citation>
    <scope>NUCLEOTIDE SEQUENCE [LARGE SCALE GENOMIC DNA]</scope>
    <source>
        <strain evidence="1 2">KMM 661</strain>
    </source>
</reference>
<gene>
    <name evidence="1" type="ORF">PNIG_a3213</name>
</gene>
<evidence type="ECO:0000313" key="1">
    <source>
        <dbReference type="EMBL" id="ASM55134.1"/>
    </source>
</evidence>
<dbReference type="KEGG" id="png:PNIG_a3213"/>
<proteinExistence type="predicted"/>
<protein>
    <submittedName>
        <fullName evidence="1">Uncharacterized protein</fullName>
    </submittedName>
</protein>
<evidence type="ECO:0000313" key="2">
    <source>
        <dbReference type="Proteomes" id="UP000198329"/>
    </source>
</evidence>
<organism evidence="1 2">
    <name type="scientific">Pseudoalteromonas nigrifaciens</name>
    <dbReference type="NCBI Taxonomy" id="28109"/>
    <lineage>
        <taxon>Bacteria</taxon>
        <taxon>Pseudomonadati</taxon>
        <taxon>Pseudomonadota</taxon>
        <taxon>Gammaproteobacteria</taxon>
        <taxon>Alteromonadales</taxon>
        <taxon>Pseudoalteromonadaceae</taxon>
        <taxon>Pseudoalteromonas</taxon>
    </lineage>
</organism>
<keyword evidence="2" id="KW-1185">Reference proteome</keyword>
<dbReference type="EMBL" id="CP011036">
    <property type="protein sequence ID" value="ASM55134.1"/>
    <property type="molecule type" value="Genomic_DNA"/>
</dbReference>
<dbReference type="Proteomes" id="UP000198329">
    <property type="component" value="Chromosome I"/>
</dbReference>
<dbReference type="AlphaFoldDB" id="A0AAC9UL48"/>
<name>A0AAC9UL48_9GAMM</name>